<keyword evidence="2" id="KW-1185">Reference proteome</keyword>
<proteinExistence type="predicted"/>
<dbReference type="AlphaFoldDB" id="A0A0F4NPN7"/>
<dbReference type="Proteomes" id="UP000033673">
    <property type="component" value="Unassembled WGS sequence"/>
</dbReference>
<dbReference type="EMBL" id="JXXV01000006">
    <property type="protein sequence ID" value="KJY84808.1"/>
    <property type="molecule type" value="Genomic_DNA"/>
</dbReference>
<dbReference type="PATRIC" id="fig|579748.3.peg.432"/>
<sequence>MSTLTLPTLPTSFNDCDMVIKVDAKTLATAIAESGEYADEVIQALAEKLGDKFYLYAQEAA</sequence>
<comment type="caution">
    <text evidence="1">The sequence shown here is derived from an EMBL/GenBank/DDBJ whole genome shotgun (WGS) entry which is preliminary data.</text>
</comment>
<gene>
    <name evidence="1" type="ORF">TW81_02090</name>
</gene>
<protein>
    <submittedName>
        <fullName evidence="1">Uncharacterized protein</fullName>
    </submittedName>
</protein>
<evidence type="ECO:0000313" key="2">
    <source>
        <dbReference type="Proteomes" id="UP000033673"/>
    </source>
</evidence>
<evidence type="ECO:0000313" key="1">
    <source>
        <dbReference type="EMBL" id="KJY84808.1"/>
    </source>
</evidence>
<organism evidence="1 2">
    <name type="scientific">Vibrio galatheae</name>
    <dbReference type="NCBI Taxonomy" id="579748"/>
    <lineage>
        <taxon>Bacteria</taxon>
        <taxon>Pseudomonadati</taxon>
        <taxon>Pseudomonadota</taxon>
        <taxon>Gammaproteobacteria</taxon>
        <taxon>Vibrionales</taxon>
        <taxon>Vibrionaceae</taxon>
        <taxon>Vibrio</taxon>
    </lineage>
</organism>
<accession>A0A0F4NPN7</accession>
<name>A0A0F4NPN7_9VIBR</name>
<dbReference type="RefSeq" id="WP_045954076.1">
    <property type="nucleotide sequence ID" value="NZ_JXXV01000006.1"/>
</dbReference>
<reference evidence="1 2" key="1">
    <citation type="journal article" date="2015" name="BMC Genomics">
        <title>Genome mining reveals unlocked bioactive potential of marine Gram-negative bacteria.</title>
        <authorList>
            <person name="Machado H."/>
            <person name="Sonnenschein E.C."/>
            <person name="Melchiorsen J."/>
            <person name="Gram L."/>
        </authorList>
    </citation>
    <scope>NUCLEOTIDE SEQUENCE [LARGE SCALE GENOMIC DNA]</scope>
    <source>
        <strain evidence="1 2">S2757</strain>
    </source>
</reference>
<dbReference type="STRING" id="579748.TW81_02090"/>